<dbReference type="AlphaFoldDB" id="A0A6S6QPN8"/>
<dbReference type="PANTHER" id="PTHR42788:SF19">
    <property type="entry name" value="ALIPHATIC SULFONATES IMPORT ATP-BINDING PROTEIN SSUB 2"/>
    <property type="match status" value="1"/>
</dbReference>
<dbReference type="Gene3D" id="3.40.50.300">
    <property type="entry name" value="P-loop containing nucleotide triphosphate hydrolases"/>
    <property type="match status" value="1"/>
</dbReference>
<evidence type="ECO:0000256" key="2">
    <source>
        <dbReference type="ARBA" id="ARBA00022448"/>
    </source>
</evidence>
<feature type="domain" description="ABC transporter" evidence="5">
    <location>
        <begin position="4"/>
        <end position="227"/>
    </location>
</feature>
<name>A0A6S6QPN8_9HYPH</name>
<evidence type="ECO:0000256" key="4">
    <source>
        <dbReference type="ARBA" id="ARBA00022840"/>
    </source>
</evidence>
<dbReference type="Proteomes" id="UP000515317">
    <property type="component" value="Chromosome"/>
</dbReference>
<dbReference type="SMART" id="SM00382">
    <property type="entry name" value="AAA"/>
    <property type="match status" value="1"/>
</dbReference>
<keyword evidence="2" id="KW-0813">Transport</keyword>
<reference evidence="6 7" key="1">
    <citation type="submission" date="2020-08" db="EMBL/GenBank/DDBJ databases">
        <title>Genome sequence of Rhizobiales bacterium strain IZ6.</title>
        <authorList>
            <person name="Nakai R."/>
            <person name="Naganuma T."/>
        </authorList>
    </citation>
    <scope>NUCLEOTIDE SEQUENCE [LARGE SCALE GENOMIC DNA]</scope>
    <source>
        <strain evidence="6 7">IZ6</strain>
    </source>
</reference>
<dbReference type="InterPro" id="IPR050166">
    <property type="entry name" value="ABC_transporter_ATP-bind"/>
</dbReference>
<dbReference type="InterPro" id="IPR003593">
    <property type="entry name" value="AAA+_ATPase"/>
</dbReference>
<dbReference type="RefSeq" id="WP_222876430.1">
    <property type="nucleotide sequence ID" value="NZ_AP023361.1"/>
</dbReference>
<keyword evidence="7" id="KW-1185">Reference proteome</keyword>
<dbReference type="PROSITE" id="PS00211">
    <property type="entry name" value="ABC_TRANSPORTER_1"/>
    <property type="match status" value="1"/>
</dbReference>
<comment type="similarity">
    <text evidence="1">Belongs to the ABC transporter superfamily.</text>
</comment>
<dbReference type="InterPro" id="IPR027417">
    <property type="entry name" value="P-loop_NTPase"/>
</dbReference>
<evidence type="ECO:0000256" key="3">
    <source>
        <dbReference type="ARBA" id="ARBA00022741"/>
    </source>
</evidence>
<dbReference type="KEGG" id="tso:IZ6_04800"/>
<dbReference type="CDD" id="cd03293">
    <property type="entry name" value="ABC_NrtD_SsuB_transporters"/>
    <property type="match status" value="1"/>
</dbReference>
<dbReference type="GO" id="GO:0005524">
    <property type="term" value="F:ATP binding"/>
    <property type="evidence" value="ECO:0007669"/>
    <property type="project" value="UniProtKB-KW"/>
</dbReference>
<dbReference type="InterPro" id="IPR003439">
    <property type="entry name" value="ABC_transporter-like_ATP-bd"/>
</dbReference>
<gene>
    <name evidence="6" type="ORF">IZ6_04800</name>
</gene>
<keyword evidence="3" id="KW-0547">Nucleotide-binding</keyword>
<dbReference type="PROSITE" id="PS50893">
    <property type="entry name" value="ABC_TRANSPORTER_2"/>
    <property type="match status" value="1"/>
</dbReference>
<keyword evidence="4 6" id="KW-0067">ATP-binding</keyword>
<dbReference type="InterPro" id="IPR017871">
    <property type="entry name" value="ABC_transporter-like_CS"/>
</dbReference>
<sequence length="258" mass="28377">MTMVRLNGVSKTFENGVQALDRFDLDIGGGDIVTLIGPSGCGKSTALRLIAGLDEPSEGQVEWPKGRPEIGYVFQEPTLMPWASAFNNIWLPLRLRGVSRADARLRVEEALELVGLTEFAEAKPHQLSGGMKMRVAIARALVTQPTLLLMDEPFAALDEITRFRLNDELLALKQRLFLTVVFVTHSIFEAVYLSSRVVVMTPRPGRTAEETAISEPFPRSEAFRTSVGYAGHAKAISSALRRATDESRLDKAALEVHS</sequence>
<dbReference type="GO" id="GO:0016887">
    <property type="term" value="F:ATP hydrolysis activity"/>
    <property type="evidence" value="ECO:0007669"/>
    <property type="project" value="InterPro"/>
</dbReference>
<dbReference type="SUPFAM" id="SSF52540">
    <property type="entry name" value="P-loop containing nucleoside triphosphate hydrolases"/>
    <property type="match status" value="1"/>
</dbReference>
<evidence type="ECO:0000259" key="5">
    <source>
        <dbReference type="PROSITE" id="PS50893"/>
    </source>
</evidence>
<dbReference type="EMBL" id="AP023361">
    <property type="protein sequence ID" value="BCJ89745.1"/>
    <property type="molecule type" value="Genomic_DNA"/>
</dbReference>
<evidence type="ECO:0000256" key="1">
    <source>
        <dbReference type="ARBA" id="ARBA00005417"/>
    </source>
</evidence>
<evidence type="ECO:0000313" key="6">
    <source>
        <dbReference type="EMBL" id="BCJ89745.1"/>
    </source>
</evidence>
<organism evidence="6 7">
    <name type="scientific">Terrihabitans soli</name>
    <dbReference type="NCBI Taxonomy" id="708113"/>
    <lineage>
        <taxon>Bacteria</taxon>
        <taxon>Pseudomonadati</taxon>
        <taxon>Pseudomonadota</taxon>
        <taxon>Alphaproteobacteria</taxon>
        <taxon>Hyphomicrobiales</taxon>
        <taxon>Terrihabitans</taxon>
    </lineage>
</organism>
<evidence type="ECO:0000313" key="7">
    <source>
        <dbReference type="Proteomes" id="UP000515317"/>
    </source>
</evidence>
<dbReference type="PANTHER" id="PTHR42788">
    <property type="entry name" value="TAURINE IMPORT ATP-BINDING PROTEIN-RELATED"/>
    <property type="match status" value="1"/>
</dbReference>
<proteinExistence type="inferred from homology"/>
<accession>A0A6S6QPN8</accession>
<protein>
    <submittedName>
        <fullName evidence="6">Nitrate/sulfonate/bicarbonate ABC transporter ATP-binding protein</fullName>
    </submittedName>
</protein>
<dbReference type="Pfam" id="PF00005">
    <property type="entry name" value="ABC_tran"/>
    <property type="match status" value="1"/>
</dbReference>